<dbReference type="InterPro" id="IPR016117">
    <property type="entry name" value="ArgJ-like_dom_sf"/>
</dbReference>
<dbReference type="Pfam" id="PF03576">
    <property type="entry name" value="Peptidase_S58"/>
    <property type="match status" value="1"/>
</dbReference>
<dbReference type="PANTHER" id="PTHR36512:SF3">
    <property type="entry name" value="BLR5678 PROTEIN"/>
    <property type="match status" value="1"/>
</dbReference>
<feature type="non-terminal residue" evidence="2">
    <location>
        <position position="232"/>
    </location>
</feature>
<dbReference type="SUPFAM" id="SSF56266">
    <property type="entry name" value="DmpA/ArgJ-like"/>
    <property type="match status" value="1"/>
</dbReference>
<dbReference type="PANTHER" id="PTHR36512">
    <property type="entry name" value="D-AMINOPEPTIDASE"/>
    <property type="match status" value="1"/>
</dbReference>
<protein>
    <recommendedName>
        <fullName evidence="3">Aminopeptidase</fullName>
    </recommendedName>
</protein>
<accession>X0ZZ26</accession>
<name>X0ZZ26_9ZZZZ</name>
<feature type="non-terminal residue" evidence="2">
    <location>
        <position position="1"/>
    </location>
</feature>
<dbReference type="GO" id="GO:0004177">
    <property type="term" value="F:aminopeptidase activity"/>
    <property type="evidence" value="ECO:0007669"/>
    <property type="project" value="TreeGrafter"/>
</dbReference>
<evidence type="ECO:0008006" key="3">
    <source>
        <dbReference type="Google" id="ProtNLM"/>
    </source>
</evidence>
<organism evidence="2">
    <name type="scientific">marine sediment metagenome</name>
    <dbReference type="NCBI Taxonomy" id="412755"/>
    <lineage>
        <taxon>unclassified sequences</taxon>
        <taxon>metagenomes</taxon>
        <taxon>ecological metagenomes</taxon>
    </lineage>
</organism>
<dbReference type="EMBL" id="BARS01052431">
    <property type="protein sequence ID" value="GAG53281.1"/>
    <property type="molecule type" value="Genomic_DNA"/>
</dbReference>
<dbReference type="InterPro" id="IPR005321">
    <property type="entry name" value="Peptidase_S58_DmpA"/>
</dbReference>
<evidence type="ECO:0000313" key="2">
    <source>
        <dbReference type="EMBL" id="GAG53281.1"/>
    </source>
</evidence>
<sequence length="232" mass="24961">VDLFNAYGKATGLPQIMFEGVLEVPIMLTETLNTWRVADATLDYMNEGYGVVPRSLNVVVGETNGGYLTDNFGRHVGKEQVFEAIDQARSPEGRGPVPEGNVGGGTPMTGYGFKGGIGTASRKYANFTVGILVQLNCGAKDELRIDGVPVGREVELPRPPERSPGNSIMMICATDLDIESRQLWKVAKRVALGLARTGSTSGNSSGDFTIAFTTGKKSIEELREMVPSRMRS</sequence>
<evidence type="ECO:0000256" key="1">
    <source>
        <dbReference type="ARBA" id="ARBA00007068"/>
    </source>
</evidence>
<comment type="caution">
    <text evidence="2">The sequence shown here is derived from an EMBL/GenBank/DDBJ whole genome shotgun (WGS) entry which is preliminary data.</text>
</comment>
<dbReference type="Gene3D" id="3.60.70.12">
    <property type="entry name" value="L-amino peptidase D-ALA esterase/amidase"/>
    <property type="match status" value="1"/>
</dbReference>
<proteinExistence type="inferred from homology"/>
<comment type="similarity">
    <text evidence="1">Belongs to the peptidase S58 family.</text>
</comment>
<dbReference type="AlphaFoldDB" id="X0ZZ26"/>
<reference evidence="2" key="1">
    <citation type="journal article" date="2014" name="Front. Microbiol.">
        <title>High frequency of phylogenetically diverse reductive dehalogenase-homologous genes in deep subseafloor sedimentary metagenomes.</title>
        <authorList>
            <person name="Kawai M."/>
            <person name="Futagami T."/>
            <person name="Toyoda A."/>
            <person name="Takaki Y."/>
            <person name="Nishi S."/>
            <person name="Hori S."/>
            <person name="Arai W."/>
            <person name="Tsubouchi T."/>
            <person name="Morono Y."/>
            <person name="Uchiyama I."/>
            <person name="Ito T."/>
            <person name="Fujiyama A."/>
            <person name="Inagaki F."/>
            <person name="Takami H."/>
        </authorList>
    </citation>
    <scope>NUCLEOTIDE SEQUENCE</scope>
    <source>
        <strain evidence="2">Expedition CK06-06</strain>
    </source>
</reference>
<gene>
    <name evidence="2" type="ORF">S01H1_77953</name>
</gene>